<dbReference type="SUPFAM" id="SSF81296">
    <property type="entry name" value="E set domains"/>
    <property type="match status" value="2"/>
</dbReference>
<reference evidence="2 3" key="1">
    <citation type="submission" date="2019-08" db="EMBL/GenBank/DDBJ databases">
        <title>Deep-cultivation of Planctomycetes and their phenomic and genomic characterization uncovers novel biology.</title>
        <authorList>
            <person name="Wiegand S."/>
            <person name="Jogler M."/>
            <person name="Boedeker C."/>
            <person name="Pinto D."/>
            <person name="Vollmers J."/>
            <person name="Rivas-Marin E."/>
            <person name="Kohn T."/>
            <person name="Peeters S.H."/>
            <person name="Heuer A."/>
            <person name="Rast P."/>
            <person name="Oberbeckmann S."/>
            <person name="Bunk B."/>
            <person name="Jeske O."/>
            <person name="Meyerdierks A."/>
            <person name="Storesund J.E."/>
            <person name="Kallscheuer N."/>
            <person name="Luecker S."/>
            <person name="Lage O.M."/>
            <person name="Pohl T."/>
            <person name="Merkel B.J."/>
            <person name="Hornburger P."/>
            <person name="Mueller R.-W."/>
            <person name="Bruemmer F."/>
            <person name="Labrenz M."/>
            <person name="Spormann A.M."/>
            <person name="Op Den Camp H."/>
            <person name="Overmann J."/>
            <person name="Amann R."/>
            <person name="Jetten M.S.M."/>
            <person name="Mascher T."/>
            <person name="Medema M.H."/>
            <person name="Devos D.P."/>
            <person name="Kaster A.-K."/>
            <person name="Ovreas L."/>
            <person name="Rohde M."/>
            <person name="Galperin M.Y."/>
            <person name="Jogler C."/>
        </authorList>
    </citation>
    <scope>NUCLEOTIDE SEQUENCE [LARGE SCALE GENOMIC DNA]</scope>
    <source>
        <strain evidence="2 3">LF1</strain>
    </source>
</reference>
<dbReference type="Pfam" id="PF07070">
    <property type="entry name" value="Spo0M"/>
    <property type="match status" value="1"/>
</dbReference>
<dbReference type="InterPro" id="IPR009776">
    <property type="entry name" value="Spore_0_M"/>
</dbReference>
<dbReference type="GO" id="GO:0005737">
    <property type="term" value="C:cytoplasm"/>
    <property type="evidence" value="ECO:0007669"/>
    <property type="project" value="TreeGrafter"/>
</dbReference>
<dbReference type="OrthoDB" id="263784at2"/>
<dbReference type="AlphaFoldDB" id="A0A5B1CML8"/>
<dbReference type="EMBL" id="VRLW01000001">
    <property type="protein sequence ID" value="KAA1260800.1"/>
    <property type="molecule type" value="Genomic_DNA"/>
</dbReference>
<accession>A0A5B1CML8</accession>
<dbReference type="InterPro" id="IPR014756">
    <property type="entry name" value="Ig_E-set"/>
</dbReference>
<protein>
    <recommendedName>
        <fullName evidence="4">Arrestin-like N-terminal domain-containing protein</fullName>
    </recommendedName>
</protein>
<dbReference type="GO" id="GO:0015031">
    <property type="term" value="P:protein transport"/>
    <property type="evidence" value="ECO:0007669"/>
    <property type="project" value="TreeGrafter"/>
</dbReference>
<feature type="transmembrane region" description="Helical" evidence="1">
    <location>
        <begin position="142"/>
        <end position="160"/>
    </location>
</feature>
<dbReference type="InterPro" id="IPR014752">
    <property type="entry name" value="Arrestin-like_C"/>
</dbReference>
<feature type="transmembrane region" description="Helical" evidence="1">
    <location>
        <begin position="166"/>
        <end position="186"/>
    </location>
</feature>
<dbReference type="InterPro" id="IPR050357">
    <property type="entry name" value="Arrestin_domain-protein"/>
</dbReference>
<keyword evidence="1" id="KW-1133">Transmembrane helix</keyword>
<evidence type="ECO:0000313" key="2">
    <source>
        <dbReference type="EMBL" id="KAA1260800.1"/>
    </source>
</evidence>
<organism evidence="2 3">
    <name type="scientific">Rubripirellula obstinata</name>
    <dbReference type="NCBI Taxonomy" id="406547"/>
    <lineage>
        <taxon>Bacteria</taxon>
        <taxon>Pseudomonadati</taxon>
        <taxon>Planctomycetota</taxon>
        <taxon>Planctomycetia</taxon>
        <taxon>Pirellulales</taxon>
        <taxon>Pirellulaceae</taxon>
        <taxon>Rubripirellula</taxon>
    </lineage>
</organism>
<gene>
    <name evidence="2" type="ORF">LF1_33420</name>
</gene>
<dbReference type="Proteomes" id="UP000322699">
    <property type="component" value="Unassembled WGS sequence"/>
</dbReference>
<dbReference type="PANTHER" id="PTHR11188:SF17">
    <property type="entry name" value="FI21816P1"/>
    <property type="match status" value="1"/>
</dbReference>
<name>A0A5B1CML8_9BACT</name>
<evidence type="ECO:0000256" key="1">
    <source>
        <dbReference type="SAM" id="Phobius"/>
    </source>
</evidence>
<dbReference type="Gene3D" id="2.60.40.640">
    <property type="match status" value="2"/>
</dbReference>
<dbReference type="PANTHER" id="PTHR11188">
    <property type="entry name" value="ARRESTIN DOMAIN CONTAINING PROTEIN"/>
    <property type="match status" value="1"/>
</dbReference>
<dbReference type="RefSeq" id="WP_068260444.1">
    <property type="nucleotide sequence ID" value="NZ_LWSK01000016.1"/>
</dbReference>
<evidence type="ECO:0000313" key="3">
    <source>
        <dbReference type="Proteomes" id="UP000322699"/>
    </source>
</evidence>
<keyword evidence="1" id="KW-0472">Membrane</keyword>
<comment type="caution">
    <text evidence="2">The sequence shown here is derived from an EMBL/GenBank/DDBJ whole genome shotgun (WGS) entry which is preliminary data.</text>
</comment>
<proteinExistence type="predicted"/>
<keyword evidence="3" id="KW-1185">Reference proteome</keyword>
<evidence type="ECO:0008006" key="4">
    <source>
        <dbReference type="Google" id="ProtNLM"/>
    </source>
</evidence>
<sequence>MSKPKLSVELTEPDRIFRGGDTVTGVVRVDVDKDIACNGLVIQIGWRTHGRGNVTSKIGDSVTAFQGQWQEGESLEYPFELKALDWPPTYHGHFLNVDHYVDARAKIAWSFDPKASAAFQMVPLQAPADSSAAKANSLPAKVFVALILMVAMVAVFAGFAGVVLGLGWIGLPFFLLPIGGIGFWFLKNWLPKYLLGNVECELSDSLIVPGGSLTGELVLKPRRSVGINGINVKLEGREQVVSGSGSNKTTHRHVFFEQEETLREAGKLMPGTELRLPIAMEVPSNAPLSLNLAANELIWTVVVRIDIPRWPDWVKTMVFQVVPSGESVTSDAANLAMPKAGTESSSGITFEESVNHLWQVRADRDQRDMLVDAIAGLTFSVTAIIERRLLYGGDHDANVYPQGHSVWARFPNPELPLVLFVPHDMGEEFEQLGRQQWTGQATVVGWDDDHGRLQLAVES</sequence>
<keyword evidence="1" id="KW-0812">Transmembrane</keyword>